<proteinExistence type="predicted"/>
<reference evidence="2 3" key="1">
    <citation type="submission" date="2019-09" db="EMBL/GenBank/DDBJ databases">
        <title>Flavobacterium sp. nov., isolated from glacier ice.</title>
        <authorList>
            <person name="Liu Q."/>
        </authorList>
    </citation>
    <scope>NUCLEOTIDE SEQUENCE [LARGE SCALE GENOMIC DNA]</scope>
    <source>
        <strain evidence="2 3">NBRC 112527</strain>
    </source>
</reference>
<protein>
    <submittedName>
        <fullName evidence="2">T9SS type A sorting domain-containing protein</fullName>
    </submittedName>
</protein>
<dbReference type="InterPro" id="IPR026444">
    <property type="entry name" value="Secre_tail"/>
</dbReference>
<comment type="caution">
    <text evidence="2">The sequence shown here is derived from an EMBL/GenBank/DDBJ whole genome shotgun (WGS) entry which is preliminary data.</text>
</comment>
<evidence type="ECO:0000256" key="1">
    <source>
        <dbReference type="ARBA" id="ARBA00022729"/>
    </source>
</evidence>
<dbReference type="Gene3D" id="2.60.40.10">
    <property type="entry name" value="Immunoglobulins"/>
    <property type="match status" value="2"/>
</dbReference>
<accession>A0A7J5AAF1</accession>
<dbReference type="InterPro" id="IPR013783">
    <property type="entry name" value="Ig-like_fold"/>
</dbReference>
<keyword evidence="1" id="KW-0732">Signal</keyword>
<dbReference type="AlphaFoldDB" id="A0A7J5AAF1"/>
<evidence type="ECO:0000313" key="3">
    <source>
        <dbReference type="Proteomes" id="UP000490922"/>
    </source>
</evidence>
<sequence>TLSGHTGTISKWQSAVSPFSTWTDIANTATTYTSGALTATTQFRAVVQSGSCAAANSATVTMTVNPNLPGSVSVGASATTICSGSSVTFTATPTNGGTLPTYQWKVNGTNVSGQTASTFTSTTLANGNTVTVVMTSNATPCLTSSPATSNTVTMTVNPNLPASVSIVSNDADNIICPGTNVTFTATPTNGGAAPSYQWKLNGTNVGTNSATYTSTTLGNGDSVTVTMTSNASPCLTNSPVGSNTITILHGGSTTWNGTSWSNGTPTSVNAAIISGNYSVAANINACSLTVNNNAIVIIPSGYNVNLNNALTVANGSSFTLQNNANLLQQGTTNTNTGAIVVNRNSSFLMRLDYTLWSSPVANQNVLSFSPNTLTNRFYQYVSSTDFYEPIVPSTSEFSAAKGLLIRVPNTHPITPTIWTGKFTGVPNNGDYNYTMFYNQVPNADPTLTKTYGFNLVGNPYPSPISMTEFVNDNRDVINGALYFWRETNGDLVNNSYCVWAGGTFISNVEANVSTPKPDPNGIIQTGQGFIVESKSASVLKFKNSQRIANNANQFFRTSQGDERNTIWLNVTSSKGAFSQTAISYVNGATQGVDVYDAKVFGTGVVELSSIVEQANFAIQGRALPFDDNDTVPLGFKAKTAGEYSIAIDHTIGLFADAQDIFLKDNLTNSVHNLKLSPYTFTTEIGSFNSRFTLVYKNENTPSLSVNNFDLDKTISITFTNIDNMISIKNSSLHTIVESVTLYNLLGQSISTWNVTNENQSALIKVLVRDLGTGTYVVRVKTSEGVLSKKIIIKNVKVTSKTKDKKDIYIEKSMLADED</sequence>
<evidence type="ECO:0000313" key="2">
    <source>
        <dbReference type="EMBL" id="KAB1154463.1"/>
    </source>
</evidence>
<dbReference type="OrthoDB" id="1652165at2"/>
<dbReference type="EMBL" id="WAEM01000008">
    <property type="protein sequence ID" value="KAB1154463.1"/>
    <property type="molecule type" value="Genomic_DNA"/>
</dbReference>
<gene>
    <name evidence="2" type="ORF">F6464_12980</name>
</gene>
<dbReference type="Proteomes" id="UP000490922">
    <property type="component" value="Unassembled WGS sequence"/>
</dbReference>
<keyword evidence="3" id="KW-1185">Reference proteome</keyword>
<name>A0A7J5AAF1_9FLAO</name>
<organism evidence="2 3">
    <name type="scientific">Flavobacterium luteum</name>
    <dbReference type="NCBI Taxonomy" id="2026654"/>
    <lineage>
        <taxon>Bacteria</taxon>
        <taxon>Pseudomonadati</taxon>
        <taxon>Bacteroidota</taxon>
        <taxon>Flavobacteriia</taxon>
        <taxon>Flavobacteriales</taxon>
        <taxon>Flavobacteriaceae</taxon>
        <taxon>Flavobacterium</taxon>
    </lineage>
</organism>
<dbReference type="NCBIfam" id="TIGR04183">
    <property type="entry name" value="Por_Secre_tail"/>
    <property type="match status" value="1"/>
</dbReference>
<dbReference type="RefSeq" id="WP_151108380.1">
    <property type="nucleotide sequence ID" value="NZ_WAEM01000008.1"/>
</dbReference>
<feature type="non-terminal residue" evidence="2">
    <location>
        <position position="1"/>
    </location>
</feature>